<keyword evidence="18" id="KW-0961">Cell wall biogenesis/degradation</keyword>
<evidence type="ECO:0000256" key="3">
    <source>
        <dbReference type="ARBA" id="ARBA00004609"/>
    </source>
</evidence>
<evidence type="ECO:0000256" key="4">
    <source>
        <dbReference type="ARBA" id="ARBA00010973"/>
    </source>
</evidence>
<keyword evidence="16" id="KW-0170">Cobalt</keyword>
<feature type="domain" description="NodB homology" evidence="24">
    <location>
        <begin position="230"/>
        <end position="426"/>
    </location>
</feature>
<keyword evidence="12" id="KW-0146">Chitin degradation</keyword>
<evidence type="ECO:0000256" key="8">
    <source>
        <dbReference type="ARBA" id="ARBA00022622"/>
    </source>
</evidence>
<evidence type="ECO:0000256" key="15">
    <source>
        <dbReference type="ARBA" id="ARBA00023277"/>
    </source>
</evidence>
<dbReference type="GO" id="GO:0006032">
    <property type="term" value="P:chitin catabolic process"/>
    <property type="evidence" value="ECO:0007669"/>
    <property type="project" value="UniProtKB-KW"/>
</dbReference>
<keyword evidence="7" id="KW-0964">Secreted</keyword>
<gene>
    <name evidence="25" type="ORF">SISNIDRAFT_456153</name>
</gene>
<evidence type="ECO:0000256" key="5">
    <source>
        <dbReference type="ARBA" id="ARBA00022475"/>
    </source>
</evidence>
<evidence type="ECO:0000256" key="16">
    <source>
        <dbReference type="ARBA" id="ARBA00023285"/>
    </source>
</evidence>
<evidence type="ECO:0000256" key="9">
    <source>
        <dbReference type="ARBA" id="ARBA00022723"/>
    </source>
</evidence>
<feature type="compositionally biased region" description="Low complexity" evidence="22">
    <location>
        <begin position="75"/>
        <end position="94"/>
    </location>
</feature>
<evidence type="ECO:0000256" key="13">
    <source>
        <dbReference type="ARBA" id="ARBA00023136"/>
    </source>
</evidence>
<feature type="signal peptide" evidence="23">
    <location>
        <begin position="1"/>
        <end position="25"/>
    </location>
</feature>
<keyword evidence="9" id="KW-0479">Metal-binding</keyword>
<dbReference type="GO" id="GO:0098552">
    <property type="term" value="C:side of membrane"/>
    <property type="evidence" value="ECO:0007669"/>
    <property type="project" value="UniProtKB-KW"/>
</dbReference>
<evidence type="ECO:0000256" key="2">
    <source>
        <dbReference type="ARBA" id="ARBA00004191"/>
    </source>
</evidence>
<evidence type="ECO:0000313" key="25">
    <source>
        <dbReference type="EMBL" id="KZS91962.1"/>
    </source>
</evidence>
<sequence length="518" mass="53944">MKPFTLSKAALALAASSLFLSSVYAHADPNAHAIDDNHKRLAARQIQQAAASGASSVTVTSTPPAGSTTPGGAGSSSPAPAQGTTTSGPAATGTPPTPTSIETLPTDPFATIPLNEITSGAPPEATPPLQTTYQAGVTPPVSGAPVLPSLTIDYHTYPPENTVPPTDTPQVAQWMQEIQGIDPAILAITPTVDGTCGGDPAAAADTSRCWWTCGGCTNATEDIVTCPDKLTWGLSFDDGPSPYTPKVLQFLETHDLTGTFFAVGSRIVERPQVLQATYMAGHHIAVHTWSHSVPLTALTNEQVVAELGWSRQAIFETLGVSPLYWRPPWGDIDNRVRAISLAMGMRPIIWTRNPADLAQFDTNDWKVPGGIVTGQQSFQQFQSILTNATTLNTGFIVLQHDLFEQEVDLSTGYSIPAALAANFHLMDINRCQHNDPSAAYLETITNKSAIPTYPGAGSGSSNSSSSGGSTKNGGLGTSGNGNGSSSSGSTSGGAPIKVGLEYASFVALLAVFFSALLL</sequence>
<protein>
    <recommendedName>
        <fullName evidence="20">chitin deacetylase</fullName>
        <ecNumber evidence="20">3.5.1.41</ecNumber>
    </recommendedName>
</protein>
<accession>A0A164T080</accession>
<keyword evidence="11 25" id="KW-0378">Hydrolase</keyword>
<evidence type="ECO:0000256" key="1">
    <source>
        <dbReference type="ARBA" id="ARBA00001941"/>
    </source>
</evidence>
<comment type="catalytic activity">
    <reaction evidence="21">
        <text>[(1-&gt;4)-N-acetyl-beta-D-glucosaminyl](n) + n H2O = chitosan + n acetate</text>
        <dbReference type="Rhea" id="RHEA:10464"/>
        <dbReference type="Rhea" id="RHEA-COMP:9593"/>
        <dbReference type="Rhea" id="RHEA-COMP:9597"/>
        <dbReference type="ChEBI" id="CHEBI:15377"/>
        <dbReference type="ChEBI" id="CHEBI:17029"/>
        <dbReference type="ChEBI" id="CHEBI:30089"/>
        <dbReference type="ChEBI" id="CHEBI:57704"/>
        <dbReference type="EC" id="3.5.1.41"/>
    </reaction>
    <physiologicalReaction direction="left-to-right" evidence="21">
        <dbReference type="Rhea" id="RHEA:10465"/>
    </physiologicalReaction>
</comment>
<feature type="region of interest" description="Disordered" evidence="22">
    <location>
        <begin position="46"/>
        <end position="129"/>
    </location>
</feature>
<keyword evidence="8" id="KW-0336">GPI-anchor</keyword>
<evidence type="ECO:0000256" key="14">
    <source>
        <dbReference type="ARBA" id="ARBA00023180"/>
    </source>
</evidence>
<dbReference type="PROSITE" id="PS51677">
    <property type="entry name" value="NODB"/>
    <property type="match status" value="1"/>
</dbReference>
<evidence type="ECO:0000256" key="22">
    <source>
        <dbReference type="SAM" id="MobiDB-lite"/>
    </source>
</evidence>
<evidence type="ECO:0000256" key="10">
    <source>
        <dbReference type="ARBA" id="ARBA00022729"/>
    </source>
</evidence>
<dbReference type="SUPFAM" id="SSF88713">
    <property type="entry name" value="Glycoside hydrolase/deacetylase"/>
    <property type="match status" value="1"/>
</dbReference>
<evidence type="ECO:0000256" key="19">
    <source>
        <dbReference type="ARBA" id="ARBA00023326"/>
    </source>
</evidence>
<comment type="subcellular location">
    <subcellularLocation>
        <location evidence="3">Cell membrane</location>
        <topology evidence="3">Lipid-anchor</topology>
        <topology evidence="3">GPI-anchor</topology>
    </subcellularLocation>
    <subcellularLocation>
        <location evidence="2">Secreted</location>
        <location evidence="2">Cell wall</location>
    </subcellularLocation>
</comment>
<dbReference type="InterPro" id="IPR011330">
    <property type="entry name" value="Glyco_hydro/deAcase_b/a-brl"/>
</dbReference>
<dbReference type="Proteomes" id="UP000076722">
    <property type="component" value="Unassembled WGS sequence"/>
</dbReference>
<keyword evidence="19" id="KW-0624">Polysaccharide degradation</keyword>
<dbReference type="FunFam" id="3.20.20.370:FF:000004">
    <property type="entry name" value="Related to Chitin deacetylase"/>
    <property type="match status" value="1"/>
</dbReference>
<feature type="region of interest" description="Disordered" evidence="22">
    <location>
        <begin position="452"/>
        <end position="490"/>
    </location>
</feature>
<keyword evidence="15" id="KW-0119">Carbohydrate metabolism</keyword>
<dbReference type="GO" id="GO:0005886">
    <property type="term" value="C:plasma membrane"/>
    <property type="evidence" value="ECO:0007669"/>
    <property type="project" value="UniProtKB-SubCell"/>
</dbReference>
<keyword evidence="10 23" id="KW-0732">Signal</keyword>
<keyword evidence="17" id="KW-0449">Lipoprotein</keyword>
<evidence type="ECO:0000256" key="17">
    <source>
        <dbReference type="ARBA" id="ARBA00023288"/>
    </source>
</evidence>
<keyword evidence="5" id="KW-1003">Cell membrane</keyword>
<dbReference type="AlphaFoldDB" id="A0A164T080"/>
<name>A0A164T080_9AGAM</name>
<dbReference type="EC" id="3.5.1.41" evidence="20"/>
<evidence type="ECO:0000259" key="24">
    <source>
        <dbReference type="PROSITE" id="PS51677"/>
    </source>
</evidence>
<comment type="cofactor">
    <cofactor evidence="1">
        <name>Co(2+)</name>
        <dbReference type="ChEBI" id="CHEBI:48828"/>
    </cofactor>
</comment>
<proteinExistence type="inferred from homology"/>
<dbReference type="GO" id="GO:0046872">
    <property type="term" value="F:metal ion binding"/>
    <property type="evidence" value="ECO:0007669"/>
    <property type="project" value="UniProtKB-KW"/>
</dbReference>
<keyword evidence="26" id="KW-1185">Reference proteome</keyword>
<dbReference type="InterPro" id="IPR050248">
    <property type="entry name" value="Polysacc_deacetylase_ArnD"/>
</dbReference>
<feature type="chain" id="PRO_5007853286" description="chitin deacetylase" evidence="23">
    <location>
        <begin position="26"/>
        <end position="518"/>
    </location>
</feature>
<dbReference type="GO" id="GO:0071555">
    <property type="term" value="P:cell wall organization"/>
    <property type="evidence" value="ECO:0007669"/>
    <property type="project" value="UniProtKB-KW"/>
</dbReference>
<dbReference type="GO" id="GO:0009272">
    <property type="term" value="P:fungal-type cell wall biogenesis"/>
    <property type="evidence" value="ECO:0007669"/>
    <property type="project" value="UniProtKB-ARBA"/>
</dbReference>
<dbReference type="OrthoDB" id="407355at2759"/>
<keyword evidence="13" id="KW-0472">Membrane</keyword>
<dbReference type="PANTHER" id="PTHR10587:SF133">
    <property type="entry name" value="CHITIN DEACETYLASE 1-RELATED"/>
    <property type="match status" value="1"/>
</dbReference>
<feature type="compositionally biased region" description="Gly residues" evidence="22">
    <location>
        <begin position="470"/>
        <end position="482"/>
    </location>
</feature>
<evidence type="ECO:0000256" key="7">
    <source>
        <dbReference type="ARBA" id="ARBA00022525"/>
    </source>
</evidence>
<reference evidence="25 26" key="1">
    <citation type="journal article" date="2016" name="Mol. Biol. Evol.">
        <title>Comparative Genomics of Early-Diverging Mushroom-Forming Fungi Provides Insights into the Origins of Lignocellulose Decay Capabilities.</title>
        <authorList>
            <person name="Nagy L.G."/>
            <person name="Riley R."/>
            <person name="Tritt A."/>
            <person name="Adam C."/>
            <person name="Daum C."/>
            <person name="Floudas D."/>
            <person name="Sun H."/>
            <person name="Yadav J.S."/>
            <person name="Pangilinan J."/>
            <person name="Larsson K.H."/>
            <person name="Matsuura K."/>
            <person name="Barry K."/>
            <person name="Labutti K."/>
            <person name="Kuo R."/>
            <person name="Ohm R.A."/>
            <person name="Bhattacharya S.S."/>
            <person name="Shirouzu T."/>
            <person name="Yoshinaga Y."/>
            <person name="Martin F.M."/>
            <person name="Grigoriev I.V."/>
            <person name="Hibbett D.S."/>
        </authorList>
    </citation>
    <scope>NUCLEOTIDE SEQUENCE [LARGE SCALE GENOMIC DNA]</scope>
    <source>
        <strain evidence="25 26">HHB9708</strain>
    </source>
</reference>
<dbReference type="GO" id="GO:0004099">
    <property type="term" value="F:chitin deacetylase activity"/>
    <property type="evidence" value="ECO:0007669"/>
    <property type="project" value="UniProtKB-EC"/>
</dbReference>
<evidence type="ECO:0000256" key="21">
    <source>
        <dbReference type="ARBA" id="ARBA00048494"/>
    </source>
</evidence>
<dbReference type="GO" id="GO:0000272">
    <property type="term" value="P:polysaccharide catabolic process"/>
    <property type="evidence" value="ECO:0007669"/>
    <property type="project" value="UniProtKB-KW"/>
</dbReference>
<keyword evidence="14" id="KW-0325">Glycoprotein</keyword>
<evidence type="ECO:0000256" key="23">
    <source>
        <dbReference type="SAM" id="SignalP"/>
    </source>
</evidence>
<evidence type="ECO:0000256" key="18">
    <source>
        <dbReference type="ARBA" id="ARBA00023316"/>
    </source>
</evidence>
<dbReference type="STRING" id="1314777.A0A164T080"/>
<evidence type="ECO:0000256" key="6">
    <source>
        <dbReference type="ARBA" id="ARBA00022512"/>
    </source>
</evidence>
<evidence type="ECO:0000256" key="11">
    <source>
        <dbReference type="ARBA" id="ARBA00022801"/>
    </source>
</evidence>
<dbReference type="EMBL" id="KV419412">
    <property type="protein sequence ID" value="KZS91962.1"/>
    <property type="molecule type" value="Genomic_DNA"/>
</dbReference>
<dbReference type="Pfam" id="PF01522">
    <property type="entry name" value="Polysacc_deac_1"/>
    <property type="match status" value="1"/>
</dbReference>
<dbReference type="Gene3D" id="3.20.20.370">
    <property type="entry name" value="Glycoside hydrolase/deacetylase"/>
    <property type="match status" value="1"/>
</dbReference>
<feature type="compositionally biased region" description="Low complexity" evidence="22">
    <location>
        <begin position="459"/>
        <end position="469"/>
    </location>
</feature>
<keyword evidence="6" id="KW-0134">Cell wall</keyword>
<feature type="compositionally biased region" description="Low complexity" evidence="22">
    <location>
        <begin position="49"/>
        <end position="68"/>
    </location>
</feature>
<dbReference type="InterPro" id="IPR002509">
    <property type="entry name" value="NODB_dom"/>
</dbReference>
<organism evidence="25 26">
    <name type="scientific">Sistotremastrum niveocremeum HHB9708</name>
    <dbReference type="NCBI Taxonomy" id="1314777"/>
    <lineage>
        <taxon>Eukaryota</taxon>
        <taxon>Fungi</taxon>
        <taxon>Dikarya</taxon>
        <taxon>Basidiomycota</taxon>
        <taxon>Agaricomycotina</taxon>
        <taxon>Agaricomycetes</taxon>
        <taxon>Sistotremastrales</taxon>
        <taxon>Sistotremastraceae</taxon>
        <taxon>Sertulicium</taxon>
        <taxon>Sertulicium niveocremeum</taxon>
    </lineage>
</organism>
<evidence type="ECO:0000313" key="26">
    <source>
        <dbReference type="Proteomes" id="UP000076722"/>
    </source>
</evidence>
<dbReference type="PANTHER" id="PTHR10587">
    <property type="entry name" value="GLYCOSYL TRANSFERASE-RELATED"/>
    <property type="match status" value="1"/>
</dbReference>
<comment type="similarity">
    <text evidence="4">Belongs to the polysaccharide deacetylase family.</text>
</comment>
<evidence type="ECO:0000256" key="20">
    <source>
        <dbReference type="ARBA" id="ARBA00024056"/>
    </source>
</evidence>
<evidence type="ECO:0000256" key="12">
    <source>
        <dbReference type="ARBA" id="ARBA00023024"/>
    </source>
</evidence>